<protein>
    <recommendedName>
        <fullName evidence="11">carboxypeptidase T</fullName>
        <ecNumber evidence="11">3.4.17.18</ecNumber>
    </recommendedName>
</protein>
<dbReference type="CDD" id="cd03859">
    <property type="entry name" value="M14_CPT"/>
    <property type="match status" value="1"/>
</dbReference>
<accession>A0A939G570</accession>
<dbReference type="NCBIfam" id="TIGR04183">
    <property type="entry name" value="Por_Secre_tail"/>
    <property type="match status" value="1"/>
</dbReference>
<dbReference type="RefSeq" id="WP_207333969.1">
    <property type="nucleotide sequence ID" value="NZ_JAFMYU010000002.1"/>
</dbReference>
<dbReference type="EMBL" id="JAFMYU010000002">
    <property type="protein sequence ID" value="MBO0930003.1"/>
    <property type="molecule type" value="Genomic_DNA"/>
</dbReference>
<evidence type="ECO:0000313" key="16">
    <source>
        <dbReference type="Proteomes" id="UP000664795"/>
    </source>
</evidence>
<dbReference type="PROSITE" id="PS52035">
    <property type="entry name" value="PEPTIDASE_M14"/>
    <property type="match status" value="1"/>
</dbReference>
<dbReference type="SMART" id="SM00631">
    <property type="entry name" value="Zn_pept"/>
    <property type="match status" value="1"/>
</dbReference>
<dbReference type="InterPro" id="IPR013783">
    <property type="entry name" value="Ig-like_fold"/>
</dbReference>
<dbReference type="PANTHER" id="PTHR11705">
    <property type="entry name" value="PROTEASE FAMILY M14 CARBOXYPEPTIDASE A,B"/>
    <property type="match status" value="1"/>
</dbReference>
<proteinExistence type="inferred from homology"/>
<reference evidence="15 16" key="1">
    <citation type="submission" date="2021-03" db="EMBL/GenBank/DDBJ databases">
        <title>Fibrella sp. HMF5036 genome sequencing and assembly.</title>
        <authorList>
            <person name="Kang H."/>
            <person name="Kim H."/>
            <person name="Bae S."/>
            <person name="Joh K."/>
        </authorList>
    </citation>
    <scope>NUCLEOTIDE SEQUENCE [LARGE SCALE GENOMIC DNA]</scope>
    <source>
        <strain evidence="15 16">HMF5036</strain>
    </source>
</reference>
<evidence type="ECO:0000256" key="9">
    <source>
        <dbReference type="ARBA" id="ARBA00023049"/>
    </source>
</evidence>
<comment type="catalytic activity">
    <reaction evidence="10">
        <text>Releases a C-terminal residue, which may be hydrophobic or positively charged.</text>
        <dbReference type="EC" id="3.4.17.18"/>
    </reaction>
</comment>
<dbReference type="InterPro" id="IPR041437">
    <property type="entry name" value="GH115_C"/>
</dbReference>
<dbReference type="Gene3D" id="3.40.630.10">
    <property type="entry name" value="Zn peptidases"/>
    <property type="match status" value="1"/>
</dbReference>
<dbReference type="GO" id="GO:0006508">
    <property type="term" value="P:proteolysis"/>
    <property type="evidence" value="ECO:0007669"/>
    <property type="project" value="UniProtKB-KW"/>
</dbReference>
<dbReference type="InterPro" id="IPR057246">
    <property type="entry name" value="CARBOXYPEPT_ZN_1"/>
</dbReference>
<dbReference type="Proteomes" id="UP000664795">
    <property type="component" value="Unassembled WGS sequence"/>
</dbReference>
<comment type="cofactor">
    <cofactor evidence="1">
        <name>Zn(2+)</name>
        <dbReference type="ChEBI" id="CHEBI:29105"/>
    </cofactor>
</comment>
<evidence type="ECO:0000256" key="6">
    <source>
        <dbReference type="ARBA" id="ARBA00022729"/>
    </source>
</evidence>
<dbReference type="PRINTS" id="PR00765">
    <property type="entry name" value="CRBOXYPTASEA"/>
</dbReference>
<evidence type="ECO:0000256" key="13">
    <source>
        <dbReference type="SAM" id="SignalP"/>
    </source>
</evidence>
<feature type="signal peptide" evidence="13">
    <location>
        <begin position="1"/>
        <end position="22"/>
    </location>
</feature>
<keyword evidence="7" id="KW-0378">Hydrolase</keyword>
<feature type="active site" description="Proton donor/acceptor" evidence="12">
    <location>
        <position position="392"/>
    </location>
</feature>
<evidence type="ECO:0000256" key="4">
    <source>
        <dbReference type="ARBA" id="ARBA00022670"/>
    </source>
</evidence>
<keyword evidence="4" id="KW-0645">Protease</keyword>
<feature type="chain" id="PRO_5036829775" description="carboxypeptidase T" evidence="13">
    <location>
        <begin position="23"/>
        <end position="897"/>
    </location>
</feature>
<keyword evidence="6 13" id="KW-0732">Signal</keyword>
<dbReference type="InterPro" id="IPR000834">
    <property type="entry name" value="Peptidase_M14"/>
</dbReference>
<keyword evidence="16" id="KW-1185">Reference proteome</keyword>
<evidence type="ECO:0000256" key="7">
    <source>
        <dbReference type="ARBA" id="ARBA00022801"/>
    </source>
</evidence>
<keyword evidence="9" id="KW-0482">Metalloprotease</keyword>
<evidence type="ECO:0000256" key="3">
    <source>
        <dbReference type="ARBA" id="ARBA00022645"/>
    </source>
</evidence>
<dbReference type="Pfam" id="PF18962">
    <property type="entry name" value="Por_Secre_tail"/>
    <property type="match status" value="1"/>
</dbReference>
<feature type="domain" description="Peptidase M14" evidence="14">
    <location>
        <begin position="125"/>
        <end position="425"/>
    </location>
</feature>
<dbReference type="Pfam" id="PF17829">
    <property type="entry name" value="GH115_C"/>
    <property type="match status" value="1"/>
</dbReference>
<keyword evidence="3" id="KW-0121">Carboxypeptidase</keyword>
<comment type="similarity">
    <text evidence="2 12">Belongs to the peptidase M14 family.</text>
</comment>
<keyword evidence="5" id="KW-0479">Metal-binding</keyword>
<evidence type="ECO:0000256" key="12">
    <source>
        <dbReference type="PROSITE-ProRule" id="PRU01379"/>
    </source>
</evidence>
<dbReference type="PANTHER" id="PTHR11705:SF143">
    <property type="entry name" value="SLL0236 PROTEIN"/>
    <property type="match status" value="1"/>
</dbReference>
<dbReference type="AlphaFoldDB" id="A0A939G570"/>
<dbReference type="InterPro" id="IPR026444">
    <property type="entry name" value="Secre_tail"/>
</dbReference>
<evidence type="ECO:0000256" key="8">
    <source>
        <dbReference type="ARBA" id="ARBA00022833"/>
    </source>
</evidence>
<organism evidence="15 16">
    <name type="scientific">Fibrella aquatilis</name>
    <dbReference type="NCBI Taxonomy" id="2817059"/>
    <lineage>
        <taxon>Bacteria</taxon>
        <taxon>Pseudomonadati</taxon>
        <taxon>Bacteroidota</taxon>
        <taxon>Cytophagia</taxon>
        <taxon>Cytophagales</taxon>
        <taxon>Spirosomataceae</taxon>
        <taxon>Fibrella</taxon>
    </lineage>
</organism>
<evidence type="ECO:0000259" key="14">
    <source>
        <dbReference type="PROSITE" id="PS52035"/>
    </source>
</evidence>
<evidence type="ECO:0000313" key="15">
    <source>
        <dbReference type="EMBL" id="MBO0930003.1"/>
    </source>
</evidence>
<evidence type="ECO:0000256" key="10">
    <source>
        <dbReference type="ARBA" id="ARBA00050859"/>
    </source>
</evidence>
<evidence type="ECO:0000256" key="1">
    <source>
        <dbReference type="ARBA" id="ARBA00001947"/>
    </source>
</evidence>
<comment type="caution">
    <text evidence="15">The sequence shown here is derived from an EMBL/GenBank/DDBJ whole genome shotgun (WGS) entry which is preliminary data.</text>
</comment>
<evidence type="ECO:0000256" key="2">
    <source>
        <dbReference type="ARBA" id="ARBA00005988"/>
    </source>
</evidence>
<sequence length="897" mass="96874">MKKLYTHGLVLALLFITQTVWAQQPVYHRISVKISPEKLEYLFNHGLEADHFGYENKQDFTAEVSEQDVALIKRNGHRVTYLIKDLAKNYAAINREIDRQAAQVQRNARAATTTPTNFSLGSYAGYYSFAELPGILDQMRALYPNLITVKTSIGNSNGGRPIYMIKISDNPDVDENEPELLLNALHHAREPMSISQLIYFMWFVMENYNSDKEIKTLLNSSEIYIVPCLNPDGYVYNQTTNPGGGGLWRKNRRANADGSFGVDLNRNYSYNYARDNTGSSPTTTSDTYRGTAAFSEPETAALRTFAAQRQFVTAFNYHSYGNYCIYPFESLNPNSNAELTNFRNAATYLTAENGFKIGNAFETVGYTANGTAPDWQFGEQVAKSKIYGFTPEIGASTDGFWPASSRILPLCQSMVAMNTKLLRLSTFYGRATATSPTTASSTAASLAYSFQNFGIKPASYTVSATSLNAAVAAVGPANIHSGLGFLATTPGSITYTVAASTPAGAQLSFELSVDNGLSVIKDTVNVLYSPSCGTPVGLASSGVSETGATLSWSTVAGAANYLVSVKPKNTTTWPADISVSGTTYTQTALANGTDYDWRVKPNCGNYAQASFKTLTQTCFVEVGGQVTFEAENYKTAIAGTGAAAGLAWSPLSVSTASGGVTMTIANTTNINVQNSLVGPRLDYSVNFVTTGTYYIWVRMAAGVNGIYDDSFHLGLDGATPVTLSPNLTNYNNGSAAWTWIKAAGTTAFRVVITAPGLHTINLWMREDGVQVDKLVMTTSTTYTPTGTGPATSGSCSNPALLASRSRQAAEVIQEPGAALEVLAYPNPFAESVTIKTTPNGQNRTIRLLSSDGRVYHQSMMDGTATEETMSTRIIPGGVYLLEVIRDNQRKVVPVVKQ</sequence>
<dbReference type="SUPFAM" id="SSF49265">
    <property type="entry name" value="Fibronectin type III"/>
    <property type="match status" value="1"/>
</dbReference>
<name>A0A939G570_9BACT</name>
<dbReference type="SUPFAM" id="SSF53187">
    <property type="entry name" value="Zn-dependent exopeptidases"/>
    <property type="match status" value="1"/>
</dbReference>
<dbReference type="Pfam" id="PF00246">
    <property type="entry name" value="Peptidase_M14"/>
    <property type="match status" value="1"/>
</dbReference>
<dbReference type="EC" id="3.4.17.18" evidence="11"/>
<dbReference type="GO" id="GO:0008270">
    <property type="term" value="F:zinc ion binding"/>
    <property type="evidence" value="ECO:0007669"/>
    <property type="project" value="InterPro"/>
</dbReference>
<evidence type="ECO:0000256" key="11">
    <source>
        <dbReference type="ARBA" id="ARBA00066554"/>
    </source>
</evidence>
<gene>
    <name evidence="15" type="ORF">J2I48_03310</name>
</gene>
<keyword evidence="8" id="KW-0862">Zinc</keyword>
<dbReference type="InterPro" id="IPR033810">
    <property type="entry name" value="Carboxypeptidase_T"/>
</dbReference>
<dbReference type="FunFam" id="3.40.630.10:FF:000084">
    <property type="entry name" value="Carboxypeptidase B2"/>
    <property type="match status" value="1"/>
</dbReference>
<dbReference type="Gene3D" id="2.60.120.1620">
    <property type="match status" value="1"/>
</dbReference>
<dbReference type="PROSITE" id="PS00132">
    <property type="entry name" value="CARBOXYPEPT_ZN_1"/>
    <property type="match status" value="1"/>
</dbReference>
<dbReference type="GO" id="GO:0004181">
    <property type="term" value="F:metallocarboxypeptidase activity"/>
    <property type="evidence" value="ECO:0007669"/>
    <property type="project" value="InterPro"/>
</dbReference>
<dbReference type="GO" id="GO:0005615">
    <property type="term" value="C:extracellular space"/>
    <property type="evidence" value="ECO:0007669"/>
    <property type="project" value="TreeGrafter"/>
</dbReference>
<dbReference type="Gene3D" id="2.60.40.10">
    <property type="entry name" value="Immunoglobulins"/>
    <property type="match status" value="1"/>
</dbReference>
<evidence type="ECO:0000256" key="5">
    <source>
        <dbReference type="ARBA" id="ARBA00022723"/>
    </source>
</evidence>
<dbReference type="InterPro" id="IPR036116">
    <property type="entry name" value="FN3_sf"/>
</dbReference>